<evidence type="ECO:0000259" key="6">
    <source>
        <dbReference type="Pfam" id="PF01345"/>
    </source>
</evidence>
<evidence type="ECO:0000256" key="1">
    <source>
        <dbReference type="ARBA" id="ARBA00022729"/>
    </source>
</evidence>
<dbReference type="InterPro" id="IPR038081">
    <property type="entry name" value="CalX-like_sf"/>
</dbReference>
<accession>A0ABT0MIJ1</accession>
<evidence type="ECO:0000256" key="3">
    <source>
        <dbReference type="ARBA" id="ARBA00022837"/>
    </source>
</evidence>
<dbReference type="PANTHER" id="PTHR42834">
    <property type="entry name" value="ENDONUCLEASE/EXONUCLEASE/PHOSPHATASE FAMILY PROTEIN (AFU_ORTHOLOGUE AFUA_3G09210)"/>
    <property type="match status" value="1"/>
</dbReference>
<protein>
    <submittedName>
        <fullName evidence="8">Nuclease</fullName>
    </submittedName>
</protein>
<dbReference type="RefSeq" id="WP_249473268.1">
    <property type="nucleotide sequence ID" value="NZ_JAMBEP010000001.1"/>
</dbReference>
<dbReference type="CDD" id="cd04486">
    <property type="entry name" value="YhcR_OBF_like"/>
    <property type="match status" value="1"/>
</dbReference>
<evidence type="ECO:0000256" key="2">
    <source>
        <dbReference type="ARBA" id="ARBA00022737"/>
    </source>
</evidence>
<dbReference type="InterPro" id="IPR003644">
    <property type="entry name" value="Calx_beta"/>
</dbReference>
<comment type="caution">
    <text evidence="8">The sequence shown here is derived from an EMBL/GenBank/DDBJ whole genome shotgun (WGS) entry which is preliminary data.</text>
</comment>
<keyword evidence="1 5" id="KW-0732">Signal</keyword>
<dbReference type="InterPro" id="IPR001434">
    <property type="entry name" value="OmcB-like_DUF11"/>
</dbReference>
<sequence>MNGFSRRMALALVLSCGLSAAHAQCIDINAVDAAQTQNFDALASSGTGNALSLPGWQLLEAGGGGRDNELYAADTGGSNTGDTYSYGASGAAERALGTLRSGTLIPTFGACFTNNTGAAIEALDVAYRGEQWRLGTASRSDRIDFQYSLDATDLATGSWTDVDTLDFATPNTATTGAKDGNDPANQAALAANIGSLSIANGATFWVRWNDSDASGADDGLSVDDFSLTARGEGGGGVPTLNVGDASQAEGDAGTTQFTFFVTLSAPAPAGGVAFDIATADGTATAGDDYVGASLTAQAIPEGSTSYAFTVTVNGDTTTEPDETFAVNVGNIVGANSGDAQGIGTIVNDDISLVAIHDIQGAGASSPLAGQQVNTSGIVTGRKNNGFFLQAADDETDANPATSEGVFVFTSSAPPATAAIGARVRVSGTVVEFVPAADPGQPPLTEIGSVTNIAQLSAGHALPAAVALTPALPSPEGPIDQLERLEGMRVTVASLTVAAPTGGFTDEPNATGSSNGVFHGVVTGTPRPFREPGIEAPNPAPSGSSIPPLPRWDANPELIAIDSDAIGAAKLDVSTGTMIAGLTGPLDYGFRRYTLLPEATAPVAAAAPSAARLPTDDEFTIAAYNLERFFDTVNDPSTGEPVLTAAAFAKRLNKASLAIRNYLNTPDIVAIVEIENYGTLQALADKINADAVAAGQPDPAYEAYLFEGNDVGGIDVGFLTKNANVPPDAERVEVLGVTQHGKDTTWIDPSTGAPSLLNDRPPLQLDAVVHYGDGREFPVSVIAVHQRSLNDSDSEEPAGPTTLGDRVRQKRQKQAEYLAGVVQDMQTADPDRRIVVLGDFNAFDFNDGLGDSMNVVTGTPTPDEQTAVPGDGVDLVNPDLLNLFSLEPADQRYSFVFGGNAQSLDHVLANQTLLLATDGYALDHARINADFPEINRNDADSPSRLADHDPAIAYFKAPPVSFADLSATASATPGDVDAGAVMTFDAGIANAGPSAAAFPAIGFAFDAALPDLAVVAPNDWSCDAPVIETAQTSLACSAQTLAASDSASFQLTAVAPADRVGGTVQMAAQAASQTEDPDTGNNGATAVVAVLSQVDLGVALNTASSSTRPGGTVNFQIPVVSKGLAAAAQAKLVVRANLPPRNGLLQAPAGWQCVRDNAAATYEAQCTRTAAMPVGRTENFRLTAIVTPRNAPASLDVEAEASSAVPDRTPADNIAVKSIPVN</sequence>
<dbReference type="InterPro" id="IPR036691">
    <property type="entry name" value="Endo/exonu/phosph_ase_sf"/>
</dbReference>
<organism evidence="8 9">
    <name type="scientific">Luteimonas galliterrae</name>
    <dbReference type="NCBI Taxonomy" id="2940486"/>
    <lineage>
        <taxon>Bacteria</taxon>
        <taxon>Pseudomonadati</taxon>
        <taxon>Pseudomonadota</taxon>
        <taxon>Gammaproteobacteria</taxon>
        <taxon>Lysobacterales</taxon>
        <taxon>Lysobacteraceae</taxon>
        <taxon>Luteimonas</taxon>
    </lineage>
</organism>
<feature type="domain" description="DUF11" evidence="6">
    <location>
        <begin position="963"/>
        <end position="1086"/>
    </location>
</feature>
<dbReference type="Pfam" id="PF03160">
    <property type="entry name" value="Calx-beta"/>
    <property type="match status" value="1"/>
</dbReference>
<dbReference type="PANTHER" id="PTHR42834:SF1">
    <property type="entry name" value="ENDONUCLEASE_EXONUCLEASE_PHOSPHATASE FAMILY PROTEIN (AFU_ORTHOLOGUE AFUA_3G09210)"/>
    <property type="match status" value="1"/>
</dbReference>
<dbReference type="SUPFAM" id="SSF141072">
    <property type="entry name" value="CalX-like"/>
    <property type="match status" value="1"/>
</dbReference>
<feature type="domain" description="Calx-beta" evidence="7">
    <location>
        <begin position="253"/>
        <end position="331"/>
    </location>
</feature>
<evidence type="ECO:0000313" key="8">
    <source>
        <dbReference type="EMBL" id="MCL1634687.1"/>
    </source>
</evidence>
<dbReference type="EMBL" id="JAMBEP010000001">
    <property type="protein sequence ID" value="MCL1634687.1"/>
    <property type="molecule type" value="Genomic_DNA"/>
</dbReference>
<gene>
    <name evidence="8" type="ORF">M2650_08600</name>
</gene>
<proteinExistence type="predicted"/>
<feature type="region of interest" description="Disordered" evidence="4">
    <location>
        <begin position="787"/>
        <end position="808"/>
    </location>
</feature>
<keyword evidence="2" id="KW-0677">Repeat</keyword>
<name>A0ABT0MIJ1_9GAMM</name>
<dbReference type="Proteomes" id="UP001431217">
    <property type="component" value="Unassembled WGS sequence"/>
</dbReference>
<evidence type="ECO:0000259" key="7">
    <source>
        <dbReference type="Pfam" id="PF03160"/>
    </source>
</evidence>
<dbReference type="Gene3D" id="3.60.10.10">
    <property type="entry name" value="Endonuclease/exonuclease/phosphatase"/>
    <property type="match status" value="1"/>
</dbReference>
<dbReference type="Pfam" id="PF01345">
    <property type="entry name" value="DUF11"/>
    <property type="match status" value="1"/>
</dbReference>
<evidence type="ECO:0000256" key="4">
    <source>
        <dbReference type="SAM" id="MobiDB-lite"/>
    </source>
</evidence>
<evidence type="ECO:0000256" key="5">
    <source>
        <dbReference type="SAM" id="SignalP"/>
    </source>
</evidence>
<feature type="signal peptide" evidence="5">
    <location>
        <begin position="1"/>
        <end position="23"/>
    </location>
</feature>
<dbReference type="SUPFAM" id="SSF56219">
    <property type="entry name" value="DNase I-like"/>
    <property type="match status" value="1"/>
</dbReference>
<reference evidence="8 9" key="1">
    <citation type="submission" date="2022-05" db="EMBL/GenBank/DDBJ databases">
        <title>Luteimonas sp. SX5, whole genome shotgun sequencing project.</title>
        <authorList>
            <person name="Zhao G."/>
            <person name="Shen L."/>
        </authorList>
    </citation>
    <scope>NUCLEOTIDE SEQUENCE [LARGE SCALE GENOMIC DNA]</scope>
    <source>
        <strain evidence="8 9">SX5</strain>
    </source>
</reference>
<feature type="chain" id="PRO_5046546078" evidence="5">
    <location>
        <begin position="24"/>
        <end position="1221"/>
    </location>
</feature>
<evidence type="ECO:0000313" key="9">
    <source>
        <dbReference type="Proteomes" id="UP001431217"/>
    </source>
</evidence>
<keyword evidence="9" id="KW-1185">Reference proteome</keyword>
<dbReference type="Gene3D" id="2.60.40.2030">
    <property type="match status" value="1"/>
</dbReference>
<keyword evidence="3" id="KW-0106">Calcium</keyword>